<keyword evidence="2" id="KW-0812">Transmembrane</keyword>
<dbReference type="OrthoDB" id="981249at2"/>
<reference evidence="3 4" key="1">
    <citation type="submission" date="2019-01" db="EMBL/GenBank/DDBJ databases">
        <title>Mucilaginibacter antarcticum sp. nov., isolated from antarctic soil.</title>
        <authorList>
            <person name="Yan Y.-Q."/>
            <person name="Du Z.-J."/>
        </authorList>
    </citation>
    <scope>NUCLEOTIDE SEQUENCE [LARGE SCALE GENOMIC DNA]</scope>
    <source>
        <strain evidence="3 4">F01003</strain>
    </source>
</reference>
<evidence type="ECO:0000256" key="2">
    <source>
        <dbReference type="SAM" id="Phobius"/>
    </source>
</evidence>
<keyword evidence="2" id="KW-0472">Membrane</keyword>
<dbReference type="InterPro" id="IPR045755">
    <property type="entry name" value="FtsL-like"/>
</dbReference>
<proteinExistence type="predicted"/>
<dbReference type="Proteomes" id="UP000286701">
    <property type="component" value="Unassembled WGS sequence"/>
</dbReference>
<comment type="caution">
    <text evidence="3">The sequence shown here is derived from an EMBL/GenBank/DDBJ whole genome shotgun (WGS) entry which is preliminary data.</text>
</comment>
<sequence length="137" mass="15721">MSNRFRSEIQEEEAEQELIVEEKPSKGLPDNFLTQFLKNGVVTSEDVTRALPFVFYIAFLCMVYIGLRHVSDNNIRDIDKVGKQVKELSWEYKSSKAELAFKSTLTEVAKRAEDDSLGIRQPEQPPQKIVVKEGEQK</sequence>
<dbReference type="AlphaFoldDB" id="A0A444MUJ2"/>
<dbReference type="EMBL" id="SBIW01000001">
    <property type="protein sequence ID" value="RWY57292.1"/>
    <property type="molecule type" value="Genomic_DNA"/>
</dbReference>
<dbReference type="RefSeq" id="WP_128531798.1">
    <property type="nucleotide sequence ID" value="NZ_SBIW01000001.1"/>
</dbReference>
<evidence type="ECO:0000256" key="1">
    <source>
        <dbReference type="SAM" id="MobiDB-lite"/>
    </source>
</evidence>
<name>A0A444MUJ2_9SPHI</name>
<keyword evidence="2" id="KW-1133">Transmembrane helix</keyword>
<evidence type="ECO:0000313" key="3">
    <source>
        <dbReference type="EMBL" id="RWY57292.1"/>
    </source>
</evidence>
<feature type="region of interest" description="Disordered" evidence="1">
    <location>
        <begin position="113"/>
        <end position="137"/>
    </location>
</feature>
<evidence type="ECO:0000313" key="4">
    <source>
        <dbReference type="Proteomes" id="UP000286701"/>
    </source>
</evidence>
<dbReference type="Pfam" id="PF19579">
    <property type="entry name" value="FtsL_2"/>
    <property type="match status" value="1"/>
</dbReference>
<gene>
    <name evidence="3" type="ORF">EPL05_01810</name>
</gene>
<accession>A0A444MUJ2</accession>
<keyword evidence="4" id="KW-1185">Reference proteome</keyword>
<feature type="transmembrane region" description="Helical" evidence="2">
    <location>
        <begin position="50"/>
        <end position="67"/>
    </location>
</feature>
<organism evidence="3 4">
    <name type="scientific">Mucilaginibacter gilvus</name>
    <dbReference type="NCBI Taxonomy" id="2305909"/>
    <lineage>
        <taxon>Bacteria</taxon>
        <taxon>Pseudomonadati</taxon>
        <taxon>Bacteroidota</taxon>
        <taxon>Sphingobacteriia</taxon>
        <taxon>Sphingobacteriales</taxon>
        <taxon>Sphingobacteriaceae</taxon>
        <taxon>Mucilaginibacter</taxon>
    </lineage>
</organism>
<protein>
    <submittedName>
        <fullName evidence="3">Uncharacterized protein</fullName>
    </submittedName>
</protein>